<keyword evidence="2" id="KW-1185">Reference proteome</keyword>
<proteinExistence type="predicted"/>
<organism evidence="1 2">
    <name type="scientific">Stephania yunnanensis</name>
    <dbReference type="NCBI Taxonomy" id="152371"/>
    <lineage>
        <taxon>Eukaryota</taxon>
        <taxon>Viridiplantae</taxon>
        <taxon>Streptophyta</taxon>
        <taxon>Embryophyta</taxon>
        <taxon>Tracheophyta</taxon>
        <taxon>Spermatophyta</taxon>
        <taxon>Magnoliopsida</taxon>
        <taxon>Ranunculales</taxon>
        <taxon>Menispermaceae</taxon>
        <taxon>Menispermoideae</taxon>
        <taxon>Cissampelideae</taxon>
        <taxon>Stephania</taxon>
    </lineage>
</organism>
<reference evidence="1 2" key="1">
    <citation type="submission" date="2024-01" db="EMBL/GenBank/DDBJ databases">
        <title>Genome assemblies of Stephania.</title>
        <authorList>
            <person name="Yang L."/>
        </authorList>
    </citation>
    <scope>NUCLEOTIDE SEQUENCE [LARGE SCALE GENOMIC DNA]</scope>
    <source>
        <strain evidence="1">YNDBR</strain>
        <tissue evidence="1">Leaf</tissue>
    </source>
</reference>
<protein>
    <submittedName>
        <fullName evidence="1">Uncharacterized protein</fullName>
    </submittedName>
</protein>
<sequence length="83" mass="9096">MGVCEWLLQLVCDCSSDGDDDRVGLQLGKWQAQTINLELEILPTYKIYLANLMHFKGCSIKLGSAAKFQSVAVGVTLTLTFKG</sequence>
<dbReference type="AlphaFoldDB" id="A0AAP0LF97"/>
<gene>
    <name evidence="1" type="ORF">Syun_002328</name>
</gene>
<name>A0AAP0LF97_9MAGN</name>
<dbReference type="Proteomes" id="UP001420932">
    <property type="component" value="Unassembled WGS sequence"/>
</dbReference>
<comment type="caution">
    <text evidence="1">The sequence shown here is derived from an EMBL/GenBank/DDBJ whole genome shotgun (WGS) entry which is preliminary data.</text>
</comment>
<evidence type="ECO:0000313" key="1">
    <source>
        <dbReference type="EMBL" id="KAK9170188.1"/>
    </source>
</evidence>
<accession>A0AAP0LF97</accession>
<evidence type="ECO:0000313" key="2">
    <source>
        <dbReference type="Proteomes" id="UP001420932"/>
    </source>
</evidence>
<dbReference type="EMBL" id="JBBNAF010000001">
    <property type="protein sequence ID" value="KAK9170188.1"/>
    <property type="molecule type" value="Genomic_DNA"/>
</dbReference>